<dbReference type="OrthoDB" id="10561358at2759"/>
<dbReference type="Proteomes" id="UP000324222">
    <property type="component" value="Unassembled WGS sequence"/>
</dbReference>
<dbReference type="EMBL" id="VSRR010002975">
    <property type="protein sequence ID" value="MPC34071.1"/>
    <property type="molecule type" value="Genomic_DNA"/>
</dbReference>
<evidence type="ECO:0000313" key="2">
    <source>
        <dbReference type="EMBL" id="MPC34071.1"/>
    </source>
</evidence>
<dbReference type="AlphaFoldDB" id="A0A5B7EI54"/>
<gene>
    <name evidence="2" type="ORF">E2C01_027445</name>
</gene>
<organism evidence="2 3">
    <name type="scientific">Portunus trituberculatus</name>
    <name type="common">Swimming crab</name>
    <name type="synonym">Neptunus trituberculatus</name>
    <dbReference type="NCBI Taxonomy" id="210409"/>
    <lineage>
        <taxon>Eukaryota</taxon>
        <taxon>Metazoa</taxon>
        <taxon>Ecdysozoa</taxon>
        <taxon>Arthropoda</taxon>
        <taxon>Crustacea</taxon>
        <taxon>Multicrustacea</taxon>
        <taxon>Malacostraca</taxon>
        <taxon>Eumalacostraca</taxon>
        <taxon>Eucarida</taxon>
        <taxon>Decapoda</taxon>
        <taxon>Pleocyemata</taxon>
        <taxon>Brachyura</taxon>
        <taxon>Eubrachyura</taxon>
        <taxon>Portunoidea</taxon>
        <taxon>Portunidae</taxon>
        <taxon>Portuninae</taxon>
        <taxon>Portunus</taxon>
    </lineage>
</organism>
<sequence>MGLGLAVLVLSWARARLRKGQAPPARHQHVARLCCQGGCLTAGVDVFLSAVVVAASWARCLEETGSAAPRPRRTTGGGVPLPSSPREVPLKAPWGLSLTPRGHAPPNSRLGSGALSVSLNF</sequence>
<evidence type="ECO:0000256" key="1">
    <source>
        <dbReference type="SAM" id="MobiDB-lite"/>
    </source>
</evidence>
<keyword evidence="3" id="KW-1185">Reference proteome</keyword>
<comment type="caution">
    <text evidence="2">The sequence shown here is derived from an EMBL/GenBank/DDBJ whole genome shotgun (WGS) entry which is preliminary data.</text>
</comment>
<protein>
    <submittedName>
        <fullName evidence="2">Uncharacterized protein</fullName>
    </submittedName>
</protein>
<reference evidence="2 3" key="1">
    <citation type="submission" date="2019-05" db="EMBL/GenBank/DDBJ databases">
        <title>Another draft genome of Portunus trituberculatus and its Hox gene families provides insights of decapod evolution.</title>
        <authorList>
            <person name="Jeong J.-H."/>
            <person name="Song I."/>
            <person name="Kim S."/>
            <person name="Choi T."/>
            <person name="Kim D."/>
            <person name="Ryu S."/>
            <person name="Kim W."/>
        </authorList>
    </citation>
    <scope>NUCLEOTIDE SEQUENCE [LARGE SCALE GENOMIC DNA]</scope>
    <source>
        <tissue evidence="2">Muscle</tissue>
    </source>
</reference>
<accession>A0A5B7EI54</accession>
<feature type="region of interest" description="Disordered" evidence="1">
    <location>
        <begin position="64"/>
        <end position="109"/>
    </location>
</feature>
<name>A0A5B7EI54_PORTR</name>
<evidence type="ECO:0000313" key="3">
    <source>
        <dbReference type="Proteomes" id="UP000324222"/>
    </source>
</evidence>
<proteinExistence type="predicted"/>